<dbReference type="InterPro" id="IPR029052">
    <property type="entry name" value="Metallo-depent_PP-like"/>
</dbReference>
<gene>
    <name evidence="3" type="ORF">PCOR1329_LOCUS61709</name>
</gene>
<dbReference type="InterPro" id="IPR018247">
    <property type="entry name" value="EF_Hand_1_Ca_BS"/>
</dbReference>
<dbReference type="EMBL" id="CAUYUJ010017771">
    <property type="protein sequence ID" value="CAK0877739.1"/>
    <property type="molecule type" value="Genomic_DNA"/>
</dbReference>
<dbReference type="InterPro" id="IPR006179">
    <property type="entry name" value="5_nucleotidase/apyrase"/>
</dbReference>
<evidence type="ECO:0000313" key="3">
    <source>
        <dbReference type="EMBL" id="CAK0877739.1"/>
    </source>
</evidence>
<dbReference type="SUPFAM" id="SSF47473">
    <property type="entry name" value="EF-hand"/>
    <property type="match status" value="1"/>
</dbReference>
<name>A0ABN9VVV9_9DINO</name>
<organism evidence="3 4">
    <name type="scientific">Prorocentrum cordatum</name>
    <dbReference type="NCBI Taxonomy" id="2364126"/>
    <lineage>
        <taxon>Eukaryota</taxon>
        <taxon>Sar</taxon>
        <taxon>Alveolata</taxon>
        <taxon>Dinophyceae</taxon>
        <taxon>Prorocentrales</taxon>
        <taxon>Prorocentraceae</taxon>
        <taxon>Prorocentrum</taxon>
    </lineage>
</organism>
<keyword evidence="4" id="KW-1185">Reference proteome</keyword>
<dbReference type="Gene3D" id="3.60.21.10">
    <property type="match status" value="1"/>
</dbReference>
<evidence type="ECO:0000256" key="1">
    <source>
        <dbReference type="ARBA" id="ARBA00022837"/>
    </source>
</evidence>
<evidence type="ECO:0000259" key="2">
    <source>
        <dbReference type="PROSITE" id="PS50222"/>
    </source>
</evidence>
<dbReference type="InterPro" id="IPR002048">
    <property type="entry name" value="EF_hand_dom"/>
</dbReference>
<dbReference type="Gene3D" id="3.90.780.10">
    <property type="entry name" value="5'-Nucleotidase, C-terminal domain"/>
    <property type="match status" value="1"/>
</dbReference>
<reference evidence="3" key="1">
    <citation type="submission" date="2023-10" db="EMBL/GenBank/DDBJ databases">
        <authorList>
            <person name="Chen Y."/>
            <person name="Shah S."/>
            <person name="Dougan E. K."/>
            <person name="Thang M."/>
            <person name="Chan C."/>
        </authorList>
    </citation>
    <scope>NUCLEOTIDE SEQUENCE [LARGE SCALE GENOMIC DNA]</scope>
</reference>
<dbReference type="Pfam" id="PF13202">
    <property type="entry name" value="EF-hand_5"/>
    <property type="match status" value="2"/>
</dbReference>
<dbReference type="SUPFAM" id="SSF56300">
    <property type="entry name" value="Metallo-dependent phosphatases"/>
    <property type="match status" value="1"/>
</dbReference>
<dbReference type="InterPro" id="IPR011992">
    <property type="entry name" value="EF-hand-dom_pair"/>
</dbReference>
<proteinExistence type="predicted"/>
<keyword evidence="1" id="KW-0106">Calcium</keyword>
<dbReference type="InterPro" id="IPR036907">
    <property type="entry name" value="5'-Nucleotdase_C_sf"/>
</dbReference>
<feature type="domain" description="EF-hand" evidence="2">
    <location>
        <begin position="373"/>
        <end position="408"/>
    </location>
</feature>
<dbReference type="Gene3D" id="1.10.238.10">
    <property type="entry name" value="EF-hand"/>
    <property type="match status" value="1"/>
</dbReference>
<dbReference type="PANTHER" id="PTHR11575">
    <property type="entry name" value="5'-NUCLEOTIDASE-RELATED"/>
    <property type="match status" value="1"/>
</dbReference>
<dbReference type="SMART" id="SM00054">
    <property type="entry name" value="EFh"/>
    <property type="match status" value="2"/>
</dbReference>
<sequence length="409" mass="44335">MVPVLEAAKQVHDSLRDSCPGLDEVIPLTHQDMAEDVEMAKMGLFPVIIGGHDHELINEVHGPWGTPVVKAGSDSTSAAVVDLDWPEDPKGKPRVTVALKEVSNYPPDEEFAKLVRRILRPVRELESATLYVLQRGEALSSVGVNVAPSTMATCLATAVRDVLQADAAVLNSGAVRGSKVYSHSVSFGDLKSECPYPTPMIIVPMPFAILREAVGQSRAAWPAKTPSSLQVDSGIHVGGDGYPTTVGGSEPRPDRLYTVACDVRVLGRNGVFSEYCRRHPARIPPADAGRPLLPILVEFFCGLMWASLLEKATTANLRSTVSIQANQPEVDLTQLRQKSIDKFVHMLDKNDDGRISLEEIRECAEEYLGEEMSSGVILQQMLSMLDKDGDGILTTNELRSGLIGVLNGH</sequence>
<comment type="caution">
    <text evidence="3">The sequence shown here is derived from an EMBL/GenBank/DDBJ whole genome shotgun (WGS) entry which is preliminary data.</text>
</comment>
<evidence type="ECO:0000313" key="4">
    <source>
        <dbReference type="Proteomes" id="UP001189429"/>
    </source>
</evidence>
<dbReference type="PROSITE" id="PS50222">
    <property type="entry name" value="EF_HAND_2"/>
    <property type="match status" value="2"/>
</dbReference>
<dbReference type="CDD" id="cd00051">
    <property type="entry name" value="EFh"/>
    <property type="match status" value="1"/>
</dbReference>
<dbReference type="Proteomes" id="UP001189429">
    <property type="component" value="Unassembled WGS sequence"/>
</dbReference>
<dbReference type="PANTHER" id="PTHR11575:SF48">
    <property type="entry name" value="5'-NUCLEOTIDASE"/>
    <property type="match status" value="1"/>
</dbReference>
<dbReference type="PROSITE" id="PS00018">
    <property type="entry name" value="EF_HAND_1"/>
    <property type="match status" value="2"/>
</dbReference>
<protein>
    <recommendedName>
        <fullName evidence="2">EF-hand domain-containing protein</fullName>
    </recommendedName>
</protein>
<accession>A0ABN9VVV9</accession>
<feature type="domain" description="EF-hand" evidence="2">
    <location>
        <begin position="335"/>
        <end position="370"/>
    </location>
</feature>
<dbReference type="SUPFAM" id="SSF55816">
    <property type="entry name" value="5'-nucleotidase (syn. UDP-sugar hydrolase), C-terminal domain"/>
    <property type="match status" value="1"/>
</dbReference>